<dbReference type="EMBL" id="JAHWGI010001421">
    <property type="protein sequence ID" value="KAK3931301.1"/>
    <property type="molecule type" value="Genomic_DNA"/>
</dbReference>
<reference evidence="1" key="2">
    <citation type="journal article" date="2023" name="BMC Genomics">
        <title>Pest status, molecular evolution, and epigenetic factors derived from the genome assembly of Frankliniella fusca, a thysanopteran phytovirus vector.</title>
        <authorList>
            <person name="Catto M.A."/>
            <person name="Labadie P.E."/>
            <person name="Jacobson A.L."/>
            <person name="Kennedy G.G."/>
            <person name="Srinivasan R."/>
            <person name="Hunt B.G."/>
        </authorList>
    </citation>
    <scope>NUCLEOTIDE SEQUENCE</scope>
    <source>
        <strain evidence="1">PL_HMW_Pooled</strain>
    </source>
</reference>
<evidence type="ECO:0000313" key="1">
    <source>
        <dbReference type="EMBL" id="KAK3931301.1"/>
    </source>
</evidence>
<gene>
    <name evidence="1" type="ORF">KUF71_025561</name>
</gene>
<name>A0AAE1I1S3_9NEOP</name>
<sequence length="49" mass="5838">LVYHKRYKCAFSDKNKIQPEGISKRNQNCEVILNIQIKLMTKDTKKKDK</sequence>
<organism evidence="1 2">
    <name type="scientific">Frankliniella fusca</name>
    <dbReference type="NCBI Taxonomy" id="407009"/>
    <lineage>
        <taxon>Eukaryota</taxon>
        <taxon>Metazoa</taxon>
        <taxon>Ecdysozoa</taxon>
        <taxon>Arthropoda</taxon>
        <taxon>Hexapoda</taxon>
        <taxon>Insecta</taxon>
        <taxon>Pterygota</taxon>
        <taxon>Neoptera</taxon>
        <taxon>Paraneoptera</taxon>
        <taxon>Thysanoptera</taxon>
        <taxon>Terebrantia</taxon>
        <taxon>Thripoidea</taxon>
        <taxon>Thripidae</taxon>
        <taxon>Frankliniella</taxon>
    </lineage>
</organism>
<feature type="non-terminal residue" evidence="1">
    <location>
        <position position="1"/>
    </location>
</feature>
<proteinExistence type="predicted"/>
<dbReference type="AlphaFoldDB" id="A0AAE1I1S3"/>
<evidence type="ECO:0000313" key="2">
    <source>
        <dbReference type="Proteomes" id="UP001219518"/>
    </source>
</evidence>
<dbReference type="Proteomes" id="UP001219518">
    <property type="component" value="Unassembled WGS sequence"/>
</dbReference>
<reference evidence="1" key="1">
    <citation type="submission" date="2021-07" db="EMBL/GenBank/DDBJ databases">
        <authorList>
            <person name="Catto M.A."/>
            <person name="Jacobson A."/>
            <person name="Kennedy G."/>
            <person name="Labadie P."/>
            <person name="Hunt B.G."/>
            <person name="Srinivasan R."/>
        </authorList>
    </citation>
    <scope>NUCLEOTIDE SEQUENCE</scope>
    <source>
        <strain evidence="1">PL_HMW_Pooled</strain>
        <tissue evidence="1">Head</tissue>
    </source>
</reference>
<comment type="caution">
    <text evidence="1">The sequence shown here is derived from an EMBL/GenBank/DDBJ whole genome shotgun (WGS) entry which is preliminary data.</text>
</comment>
<keyword evidence="2" id="KW-1185">Reference proteome</keyword>
<accession>A0AAE1I1S3</accession>
<protein>
    <submittedName>
        <fullName evidence="1">mRNA-capping enzyme</fullName>
    </submittedName>
</protein>